<reference evidence="2" key="1">
    <citation type="journal article" date="2016" name="Nat. Biotechnol.">
        <title>Sequencing wild and cultivated cassava and related species reveals extensive interspecific hybridization and genetic diversity.</title>
        <authorList>
            <person name="Bredeson J.V."/>
            <person name="Lyons J.B."/>
            <person name="Prochnik S.E."/>
            <person name="Wu G.A."/>
            <person name="Ha C.M."/>
            <person name="Edsinger-Gonzales E."/>
            <person name="Grimwood J."/>
            <person name="Schmutz J."/>
            <person name="Rabbi I.Y."/>
            <person name="Egesi C."/>
            <person name="Nauluvula P."/>
            <person name="Lebot V."/>
            <person name="Ndunguru J."/>
            <person name="Mkamilo G."/>
            <person name="Bart R.S."/>
            <person name="Setter T.L."/>
            <person name="Gleadow R.M."/>
            <person name="Kulakow P."/>
            <person name="Ferguson M.E."/>
            <person name="Rounsley S."/>
            <person name="Rokhsar D.S."/>
        </authorList>
    </citation>
    <scope>NUCLEOTIDE SEQUENCE [LARGE SCALE GENOMIC DNA]</scope>
    <source>
        <strain evidence="2">cv. AM560-2</strain>
    </source>
</reference>
<dbReference type="EMBL" id="CM004388">
    <property type="protein sequence ID" value="KAG8660615.1"/>
    <property type="molecule type" value="Genomic_DNA"/>
</dbReference>
<gene>
    <name evidence="1" type="ORF">MANES_02G180800v8</name>
</gene>
<proteinExistence type="predicted"/>
<dbReference type="Proteomes" id="UP000091857">
    <property type="component" value="Chromosome 2"/>
</dbReference>
<comment type="caution">
    <text evidence="1">The sequence shown here is derived from an EMBL/GenBank/DDBJ whole genome shotgun (WGS) entry which is preliminary data.</text>
</comment>
<name>A0ACB7I808_MANES</name>
<organism evidence="1 2">
    <name type="scientific">Manihot esculenta</name>
    <name type="common">Cassava</name>
    <name type="synonym">Jatropha manihot</name>
    <dbReference type="NCBI Taxonomy" id="3983"/>
    <lineage>
        <taxon>Eukaryota</taxon>
        <taxon>Viridiplantae</taxon>
        <taxon>Streptophyta</taxon>
        <taxon>Embryophyta</taxon>
        <taxon>Tracheophyta</taxon>
        <taxon>Spermatophyta</taxon>
        <taxon>Magnoliopsida</taxon>
        <taxon>eudicotyledons</taxon>
        <taxon>Gunneridae</taxon>
        <taxon>Pentapetalae</taxon>
        <taxon>rosids</taxon>
        <taxon>fabids</taxon>
        <taxon>Malpighiales</taxon>
        <taxon>Euphorbiaceae</taxon>
        <taxon>Crotonoideae</taxon>
        <taxon>Manihoteae</taxon>
        <taxon>Manihot</taxon>
    </lineage>
</organism>
<evidence type="ECO:0000313" key="1">
    <source>
        <dbReference type="EMBL" id="KAG8660615.1"/>
    </source>
</evidence>
<accession>A0ACB7I808</accession>
<sequence>MAEEKHHHLFRSNNKGEQVVYYKEEKYQKHLDHLGKLNAGVASNYALIKKELVATTAVVPRGFANQEYRENKEVKNEEEEVNGKKHHHLFYHHRGKKEAIDYKEDEKHRKHLERFGKLGVDVVGAYAMHDEYGEQKDLDHAHIHKVKAEIGATPTLGVEGFTFHEYHENKQAKQEDEEAYGKKKHHHPFYHHKKSGEAIDYKKPEEHHNHLEHFAQVGVGVSGACDLQEKYKIKKDLDHVHIHKIKTQIGAVAVVGAEEFTFHEHHEKKISKESEEAIDYKEGKHRKHLEHVDKLGVIVVGANTLHEEKKDLQHLYNQKVKAEIAAATTVGAERLAFYEHHEKKEANKEEILHGKMHYLHFYHQKEGGNVVDYKEKHRKHFENFGGLDAITAGAYALYDKPEEMKDVEHVHNHRIKEETTTATAIEAERFAFHEHHEQKEANKEDEEANGKKHHHYFYHHKENIKAFDFKEEDKCYNHPKHLGKLGAGVAGAYYMHGKHEEHKDLKHAHNHEVKVEVAVAGAVEAERFAFHEDNEKKEAKKEDEVHREENYHYFYHHKEGEDVVNNMEEEKQHKYFEHLDELGVVAGAYTLKDKEKKDLEHTQNHMVKVDAAAVGAERFAFDEKKETKKEEVVRGNKQYHHFYHHKEGRSVADYKEEKHHRHFENLGKLDAITVDTYALHDKHEERKQSEHAHLKIKEKITTTNIVGAEGNASHERHDNKEFKKEDEEAHGKKHHHLFYHHKVEDKHHNYSEHLGELGNGAASAYSLHGKHEENKDLEHTNNHNVKVEIVAVSAVGAEGLALHEHHEKKGAKKEDEAYGEKSYHHFYHHKEGEDVVDYEEEKQHKYVEHLDELGVAAAGAYVLHEKYEEKKDLEHAHSHKVKAEIVTSAVVGDERFVFHEHHNKNEAKKVDEVVHGKKQYKDFQNLDGRDVVVASADNLHEKHEENKDSENACNYMIKKELATAAIVGVEGFALHEDLKKKEFKKEDEEAYGKKYYHKENEEAIGYKEEEKHHDHLEHLSKLGVGVAGTYDMQNKHDKKKDSEHNYKYKIKDEIVTATAVGAEGFAFQEHHEKKKVKKENEGASYNNYMTKKEQATTAILGVDGFAFYEDHKKKEVKKEDEAYGKHYHKKSEEAIDYKEKEMHYDHLEHLSKIGVGVSGTYVMHDKHKEKNNSEHAYNYKIKEEIVTAAAVGAEGFAFQEHHEKKEVKKENEGASYNSYKIKKELATATIVRIEEVAFHEDYEKKEVEKEDEEAYGKKCYHNENEEAIGYKEEEKHHDHLEHLSKLSVGAVATYAMHEEKKDSKHAYNYKIKEEIVTAAAIGAEGSVFQEHHEKNEEKKENEEDSHDSYMIKKELATVGIDGFSFDEDLEKKEVNKKDEEAYGKKYYPKESEEAIGCKEEEMHHDQLEHLSELGVGVVGTYAVDKHGEKNNSEHAYNYKIEEEIVTATMTGAEGFSFQEHHDKKEVKKENEGANYNNYMIKKDQATTTIVGVEGFAFHEDHEKKEDKKEDEAANGKKHYHKESKEAIGYKQEKVHRDHLEHLSKLSVGVADTYAMHYKNEEKKDSEHAYNYKIKEEIATAVAIGVEGSAFQEHHEKKEIKKEIEGASYKTNMIKTEQATIGVVGFAFHEDLEKKELKKENEEVYGKNHYHKESEKAIGCKEEEMHHDHLEYLSIPGVAVAGASAMQDKHEEQNDSEHAYNYKIEEQIVTATMTGAKGFSFQEQHEKKEVKKENEGASYNNYIIKKELAIATIIGVEGFAFHEDHEKKENKKEDEEANGKKHCHKESEEAIGYKEEKMNLDHLEHLSKLSHDKNEKKKDSEHAYNYKIKEEIVTAATVGVEGSVLQEHYEKKEVKKEIERAIYNTNMIKTELATIGVEGFAFHEDLEKKEVKTEDEEAYGKKYYHKEIEKNIGCKEEEMHHDHLEHLSKLGVAIVGTSAMDKHVEKNNSEHAYNYKMEEEIVTTTTTGAEGFSFQEHYDKKEVKKENEGTSYNNYMIKEELATTTIVGVEGFAFHEDHEKKEDNKEDEEANGKKHCHKESKEAIGYKEEKMHQDHLEHLSKLSVGVAGTHAMHDKNEEKKDSEHTYNLKIKEEIITAATVGLEGSVFQEHHEKNEAKRENEGASYNTNMIKTELATTATVGVEGFAFHKDLKKKEVKTEDEEACGKKYYDKESEKGIGCKEEEMHCDHFEHLSKLGVAIDGTYAMHDKCEEKKDSKNAYIHKIKEEIVTVAAVGAKGSALQEHHEKKEVKKENEGASYNSYMIKKELATVGVEGFAFHEDLEKKEVKKENEEAYGKKHYPKESIEAIGCNEEEMHHGHLEHLSKLGVSIANTYAMCDKHEEELDSEHAYNYKIKEEIVTTAAVGVEGYALQEHHKKKELKKEIEGASYNTYMIKKELATVSTIGVDGFTFNEDLEKQEVKKEDEESYGKKHYPKESEEAIGCKEEEMHHDQLEHFSKLAVGVVNTYAMHEEKKDSKYAHNYKIKEEIVTAAAVGAEGSAFQEHHEKKEVKKENEGASYNCYMIKKGLATVGVNGFAFNEDLEKKEPKKEDEEGYEKMHYNKESEEAIGYKEEMHHNQLKHYSKLGVGVVETYAMRDKHEEKKDSEHTYNYKINEEIVTLATVGAEGSAFQEHHEKKEVKKENEGGSHNNYMIKKELATASTVGVVRFAFHEDLEKKEVKKEDEEAYGKKYYHNESEEAIGYKEEEKHHDHLEHLSKLSVGAAATYAMHEEKKDSKHAYNYKIKGEIVTVTAIGAEGYIFQEHHVKNEEKKENEEDSYNSYIIKKELATVGIDGFSFDEDLEKKEVKKDDEEAYGKKYYPKENEEAIGCKEEEMHNDQPEHLSELGVGVVGTYAVDKHREKNNSEHAYNYKIEEEIVTATTTGAEGFSFQEHHDKKEVKKENEGANYNNYMIKKDQATTTIVGVEGFAFHEDHEKKEDKKEDEEANGKKHCHKESEEAIGYKQEKMHHDHLEHLSKLSVGVADTYAMHYKNEEKKDSEHAYNLKIKEEIITAATVGLEGSAFQGHREKNEAKRENEGAIYNTNMIKTELATTATVGVERFAFHEDLKKKEVKTEDEAAYGKKYYHKESEKGIGCKEEEMPHDHFENLSKLGVAIDDTYAMHDKCEEKKDSKNAYIHKINEDIVTVAVVGAEGSAFQEHHEKKEVKKENEGASYNSYMIKKELATVRVEGFAFHEDLEKKEVKKENEEAYGKKHYPKKSKEAIGCKEKEMHHDHLEHLSKLGVSVANTYAMRDKHEEELDSEHAYNYKIKEEIVTTTAVRVEGYAFQEHHEKKELKKEIEGASYNTYMIKKELATIGVDGFTFDEDLEKQEVKQEDEEAYGKKHYPKESEEAIGCKEEEMHHDQLEHFSKLAVGVANTYAMHEENKGSKCANNYKIKEEIVTVAGAEGSAFQEHHEKIEVKKENEGASYNCYMIKKELASEGVNGFAFNEDLEKKELKKEDEEAYGKMHYHKESEEAIGYKEEMHYNQLEHFSKLGVGVVETYAMHDKHEEKQDSKHTYNYKIKEEIVTVATVGAEGSAFQEHHEKKEVKKENEGGSHNNYMIKKELATASTVGVVRFAFREDLEKKEVKKEDEEAYGKKHYHMESEETIGYKEEEMHHDHPEHLPKLGVGVADAGAYSLYGKQEENKDLERAHNHKVKVEIDVAGAIGAEGFAFHEHHEKKGAKKDDELYRDKHYHYFYHDKERKNDVYYKKEKHHKYFEHLRELGVVAADTYALHGNHEEKIDLEHAHSYKVNAEIATTTMLGAKGFTFHGHHVKKEAKKDDEVEHENKQYHHFYLHKEGENVVDYKEEKHQKHFQNFAKPDAVEAGAYTLYEKHKENRVSENSYSYMIKKELATAAAIGTERFAFHEYHGKKEVKDEDEATRKKHHNKESEEAIGYKKVEQHHNHLEHLGKLDAGVTSIYSLHDKYKENKYLEYGHNHKIKEEIVTTDTVGAKGFALQEHHEKKEIKKEDEELHEKKHHHLFYHFKQSEKAIDYKEEDKHHNNPEHLGVGVTVAGTYSLYGKHEEYEGLEHAHGSKVKANIAVTTMVGAERFAFDEYNEKNGAKKEDEMHGEKYYRHFYHHNEGKNLVDYREKVKHHKDLEHLGELGVVPANTYALYEKYEAKKDQEHAYSYKGKEEIDVAAAVRAKRFAFHEYHAKKEDKKEDKEEKQHYHLFYHCKENEEAIDYKEEKHHKYLEHLGKLAVGIPNAYSLHTENKDSEHAHNHKVIAKDTTNIIGAEGFAFHAYHENKGAKKEDKELHGKNYYHNFYYQNEGKDVDHKKEMYHKYFEHLA</sequence>
<protein>
    <submittedName>
        <fullName evidence="1">Uncharacterized protein</fullName>
    </submittedName>
</protein>
<evidence type="ECO:0000313" key="2">
    <source>
        <dbReference type="Proteomes" id="UP000091857"/>
    </source>
</evidence>
<keyword evidence="2" id="KW-1185">Reference proteome</keyword>